<evidence type="ECO:0000256" key="6">
    <source>
        <dbReference type="ARBA" id="ARBA00022490"/>
    </source>
</evidence>
<evidence type="ECO:0000313" key="15">
    <source>
        <dbReference type="EMBL" id="ERK04262.1"/>
    </source>
</evidence>
<keyword evidence="16" id="KW-1185">Reference proteome</keyword>
<evidence type="ECO:0000313" key="16">
    <source>
        <dbReference type="Proteomes" id="UP000016600"/>
    </source>
</evidence>
<dbReference type="AlphaFoldDB" id="U2L0K1"/>
<feature type="binding site" evidence="13">
    <location>
        <begin position="40"/>
        <end position="47"/>
    </location>
    <ligand>
        <name>ATP</name>
        <dbReference type="ChEBI" id="CHEBI:30616"/>
    </ligand>
</feature>
<dbReference type="Gene3D" id="3.30.63.10">
    <property type="entry name" value="Guanylate Kinase phosphate binding domain"/>
    <property type="match status" value="1"/>
</dbReference>
<evidence type="ECO:0000256" key="1">
    <source>
        <dbReference type="ARBA" id="ARBA00003531"/>
    </source>
</evidence>
<dbReference type="RefSeq" id="WP_021582869.1">
    <property type="nucleotide sequence ID" value="NZ_AWET01000004.1"/>
</dbReference>
<dbReference type="InterPro" id="IPR008145">
    <property type="entry name" value="GK/Ca_channel_bsu"/>
</dbReference>
<comment type="caution">
    <text evidence="15">The sequence shown here is derived from an EMBL/GenBank/DDBJ whole genome shotgun (WGS) entry which is preliminary data.</text>
</comment>
<dbReference type="NCBIfam" id="TIGR03263">
    <property type="entry name" value="guanyl_kin"/>
    <property type="match status" value="1"/>
</dbReference>
<comment type="subcellular location">
    <subcellularLocation>
        <location evidence="2 13">Cytoplasm</location>
    </subcellularLocation>
</comment>
<dbReference type="Proteomes" id="UP000016600">
    <property type="component" value="Unassembled WGS sequence"/>
</dbReference>
<evidence type="ECO:0000256" key="10">
    <source>
        <dbReference type="ARBA" id="ARBA00022840"/>
    </source>
</evidence>
<dbReference type="InterPro" id="IPR027417">
    <property type="entry name" value="P-loop_NTPase"/>
</dbReference>
<dbReference type="PANTHER" id="PTHR23117">
    <property type="entry name" value="GUANYLATE KINASE-RELATED"/>
    <property type="match status" value="1"/>
</dbReference>
<keyword evidence="10 13" id="KW-0067">ATP-binding</keyword>
<dbReference type="PROSITE" id="PS00856">
    <property type="entry name" value="GUANYLATE_KINASE_1"/>
    <property type="match status" value="1"/>
</dbReference>
<evidence type="ECO:0000256" key="5">
    <source>
        <dbReference type="ARBA" id="ARBA00016296"/>
    </source>
</evidence>
<evidence type="ECO:0000256" key="7">
    <source>
        <dbReference type="ARBA" id="ARBA00022679"/>
    </source>
</evidence>
<evidence type="ECO:0000259" key="14">
    <source>
        <dbReference type="PROSITE" id="PS50052"/>
    </source>
</evidence>
<sequence>MDQQSRYMENVSVNMSNQSLSPLKRDGRGQSLGRLLIFSAPSGSGKSTIINWLMTEHPELNLAFSISCTSRAPRGTEQHGVEYFFLTPDEFRRRIAQNEFLEYEEVYADRFYGTLKSQVDRQLEAGQNVVFDVDVKGGCNIKKFYGDRALSLFIQPPSVDELRNRLNKRATDTPEVIEDRIARATYELTFASKFDRTIINDNLERAEQDVYLAVKSFLND</sequence>
<dbReference type="FunFam" id="3.30.63.10:FF:000005">
    <property type="entry name" value="Guanylate kinase"/>
    <property type="match status" value="1"/>
</dbReference>
<evidence type="ECO:0000256" key="12">
    <source>
        <dbReference type="ARBA" id="ARBA00048594"/>
    </source>
</evidence>
<name>U2L0K1_9BACT</name>
<evidence type="ECO:0000256" key="2">
    <source>
        <dbReference type="ARBA" id="ARBA00004496"/>
    </source>
</evidence>
<dbReference type="Pfam" id="PF00625">
    <property type="entry name" value="Guanylate_kin"/>
    <property type="match status" value="1"/>
</dbReference>
<evidence type="ECO:0000256" key="8">
    <source>
        <dbReference type="ARBA" id="ARBA00022741"/>
    </source>
</evidence>
<dbReference type="InterPro" id="IPR017665">
    <property type="entry name" value="Guanylate_kinase"/>
</dbReference>
<comment type="similarity">
    <text evidence="3 13">Belongs to the guanylate kinase family.</text>
</comment>
<dbReference type="EC" id="2.7.4.8" evidence="4 13"/>
<evidence type="ECO:0000256" key="9">
    <source>
        <dbReference type="ARBA" id="ARBA00022777"/>
    </source>
</evidence>
<reference evidence="15 16" key="1">
    <citation type="submission" date="2013-08" db="EMBL/GenBank/DDBJ databases">
        <authorList>
            <person name="Durkin A.S."/>
            <person name="Haft D.R."/>
            <person name="McCorrison J."/>
            <person name="Torralba M."/>
            <person name="Gillis M."/>
            <person name="Haft D.H."/>
            <person name="Methe B."/>
            <person name="Sutton G."/>
            <person name="Nelson K.E."/>
        </authorList>
    </citation>
    <scope>NUCLEOTIDE SEQUENCE [LARGE SCALE GENOMIC DNA]</scope>
    <source>
        <strain evidence="15 16">F0068</strain>
    </source>
</reference>
<dbReference type="PATRIC" id="fig|1081904.3.peg.122"/>
<dbReference type="GO" id="GO:0005829">
    <property type="term" value="C:cytosol"/>
    <property type="evidence" value="ECO:0007669"/>
    <property type="project" value="TreeGrafter"/>
</dbReference>
<gene>
    <name evidence="13 15" type="primary">gmk</name>
    <name evidence="15" type="ORF">HMPREF1218_1094</name>
</gene>
<dbReference type="EMBL" id="AWET01000004">
    <property type="protein sequence ID" value="ERK04262.1"/>
    <property type="molecule type" value="Genomic_DNA"/>
</dbReference>
<dbReference type="Gene3D" id="3.40.50.300">
    <property type="entry name" value="P-loop containing nucleotide triphosphate hydrolases"/>
    <property type="match status" value="1"/>
</dbReference>
<dbReference type="SMART" id="SM00072">
    <property type="entry name" value="GuKc"/>
    <property type="match status" value="1"/>
</dbReference>
<dbReference type="GO" id="GO:0004385">
    <property type="term" value="F:GMP kinase activity"/>
    <property type="evidence" value="ECO:0007669"/>
    <property type="project" value="UniProtKB-UniRule"/>
</dbReference>
<dbReference type="CDD" id="cd00071">
    <property type="entry name" value="GMPK"/>
    <property type="match status" value="1"/>
</dbReference>
<proteinExistence type="inferred from homology"/>
<keyword evidence="9 13" id="KW-0418">Kinase</keyword>
<dbReference type="GO" id="GO:0005524">
    <property type="term" value="F:ATP binding"/>
    <property type="evidence" value="ECO:0007669"/>
    <property type="project" value="UniProtKB-UniRule"/>
</dbReference>
<keyword evidence="7 13" id="KW-0808">Transferase</keyword>
<evidence type="ECO:0000256" key="11">
    <source>
        <dbReference type="ARBA" id="ARBA00030128"/>
    </source>
</evidence>
<dbReference type="SUPFAM" id="SSF52540">
    <property type="entry name" value="P-loop containing nucleoside triphosphate hydrolases"/>
    <property type="match status" value="1"/>
</dbReference>
<dbReference type="InterPro" id="IPR020590">
    <property type="entry name" value="Guanylate_kinase_CS"/>
</dbReference>
<comment type="function">
    <text evidence="1 13">Essential for recycling GMP and indirectly, cGMP.</text>
</comment>
<protein>
    <recommendedName>
        <fullName evidence="5 13">Guanylate kinase</fullName>
        <ecNumber evidence="4 13">2.7.4.8</ecNumber>
    </recommendedName>
    <alternativeName>
        <fullName evidence="11 13">GMP kinase</fullName>
    </alternativeName>
</protein>
<accession>U2L0K1</accession>
<evidence type="ECO:0000256" key="4">
    <source>
        <dbReference type="ARBA" id="ARBA00012961"/>
    </source>
</evidence>
<evidence type="ECO:0000256" key="13">
    <source>
        <dbReference type="HAMAP-Rule" id="MF_00328"/>
    </source>
</evidence>
<organism evidence="15 16">
    <name type="scientific">Hoylesella pleuritidis F0068</name>
    <dbReference type="NCBI Taxonomy" id="1081904"/>
    <lineage>
        <taxon>Bacteria</taxon>
        <taxon>Pseudomonadati</taxon>
        <taxon>Bacteroidota</taxon>
        <taxon>Bacteroidia</taxon>
        <taxon>Bacteroidales</taxon>
        <taxon>Prevotellaceae</taxon>
        <taxon>Hoylesella</taxon>
    </lineage>
</organism>
<dbReference type="PROSITE" id="PS50052">
    <property type="entry name" value="GUANYLATE_KINASE_2"/>
    <property type="match status" value="1"/>
</dbReference>
<dbReference type="PANTHER" id="PTHR23117:SF13">
    <property type="entry name" value="GUANYLATE KINASE"/>
    <property type="match status" value="1"/>
</dbReference>
<keyword evidence="8 13" id="KW-0547">Nucleotide-binding</keyword>
<comment type="catalytic activity">
    <reaction evidence="12 13">
        <text>GMP + ATP = GDP + ADP</text>
        <dbReference type="Rhea" id="RHEA:20780"/>
        <dbReference type="ChEBI" id="CHEBI:30616"/>
        <dbReference type="ChEBI" id="CHEBI:58115"/>
        <dbReference type="ChEBI" id="CHEBI:58189"/>
        <dbReference type="ChEBI" id="CHEBI:456216"/>
        <dbReference type="EC" id="2.7.4.8"/>
    </reaction>
</comment>
<feature type="domain" description="Guanylate kinase-like" evidence="14">
    <location>
        <begin position="33"/>
        <end position="215"/>
    </location>
</feature>
<dbReference type="HAMAP" id="MF_00328">
    <property type="entry name" value="Guanylate_kinase"/>
    <property type="match status" value="1"/>
</dbReference>
<evidence type="ECO:0000256" key="3">
    <source>
        <dbReference type="ARBA" id="ARBA00005790"/>
    </source>
</evidence>
<dbReference type="InterPro" id="IPR008144">
    <property type="entry name" value="Guanylate_kin-like_dom"/>
</dbReference>
<keyword evidence="6 13" id="KW-0963">Cytoplasm</keyword>